<keyword evidence="5" id="KW-0732">Signal</keyword>
<organism evidence="8 9">
    <name type="scientific">Myxacorys almedinensis A</name>
    <dbReference type="NCBI Taxonomy" id="2690445"/>
    <lineage>
        <taxon>Bacteria</taxon>
        <taxon>Bacillati</taxon>
        <taxon>Cyanobacteriota</taxon>
        <taxon>Cyanophyceae</taxon>
        <taxon>Leptolyngbyales</taxon>
        <taxon>Leptolyngbyaceae</taxon>
        <taxon>Myxacorys</taxon>
        <taxon>Myxacorys almedinensis</taxon>
    </lineage>
</organism>
<gene>
    <name evidence="8" type="ORF">GS601_02005</name>
</gene>
<protein>
    <recommendedName>
        <fullName evidence="10">Cellulase</fullName>
    </recommendedName>
</protein>
<comment type="similarity">
    <text evidence="1">Belongs to the glycosyl hydrolase 9 (cellulase E) family.</text>
</comment>
<dbReference type="Pfam" id="PF02927">
    <property type="entry name" value="CelD_N"/>
    <property type="match status" value="1"/>
</dbReference>
<dbReference type="SUPFAM" id="SSF81296">
    <property type="entry name" value="E set domains"/>
    <property type="match status" value="1"/>
</dbReference>
<keyword evidence="3" id="KW-0624">Polysaccharide degradation</keyword>
<evidence type="ECO:0000259" key="6">
    <source>
        <dbReference type="Pfam" id="PF00759"/>
    </source>
</evidence>
<keyword evidence="9" id="KW-1185">Reference proteome</keyword>
<name>A0A8J8CGX9_9CYAN</name>
<dbReference type="Gene3D" id="1.50.10.10">
    <property type="match status" value="1"/>
</dbReference>
<evidence type="ECO:0000256" key="5">
    <source>
        <dbReference type="SAM" id="SignalP"/>
    </source>
</evidence>
<dbReference type="InterPro" id="IPR014756">
    <property type="entry name" value="Ig_E-set"/>
</dbReference>
<dbReference type="PROSITE" id="PS51257">
    <property type="entry name" value="PROKAR_LIPOPROTEIN"/>
    <property type="match status" value="1"/>
</dbReference>
<dbReference type="CDD" id="cd02850">
    <property type="entry name" value="E_set_Cellulase_N"/>
    <property type="match status" value="1"/>
</dbReference>
<dbReference type="SUPFAM" id="SSF48208">
    <property type="entry name" value="Six-hairpin glycosidases"/>
    <property type="match status" value="1"/>
</dbReference>
<keyword evidence="2" id="KW-0119">Carbohydrate metabolism</keyword>
<feature type="region of interest" description="Disordered" evidence="4">
    <location>
        <begin position="116"/>
        <end position="138"/>
    </location>
</feature>
<feature type="signal peptide" evidence="5">
    <location>
        <begin position="1"/>
        <end position="25"/>
    </location>
</feature>
<dbReference type="InterPro" id="IPR013783">
    <property type="entry name" value="Ig-like_fold"/>
</dbReference>
<evidence type="ECO:0008006" key="10">
    <source>
        <dbReference type="Google" id="ProtNLM"/>
    </source>
</evidence>
<dbReference type="InterPro" id="IPR008928">
    <property type="entry name" value="6-hairpin_glycosidase_sf"/>
</dbReference>
<dbReference type="GO" id="GO:0008810">
    <property type="term" value="F:cellulase activity"/>
    <property type="evidence" value="ECO:0007669"/>
    <property type="project" value="InterPro"/>
</dbReference>
<evidence type="ECO:0000256" key="3">
    <source>
        <dbReference type="ARBA" id="ARBA00023326"/>
    </source>
</evidence>
<dbReference type="AlphaFoldDB" id="A0A8J8CGX9"/>
<dbReference type="InterPro" id="IPR012341">
    <property type="entry name" value="6hp_glycosidase-like_sf"/>
</dbReference>
<evidence type="ECO:0000256" key="4">
    <source>
        <dbReference type="SAM" id="MobiDB-lite"/>
    </source>
</evidence>
<evidence type="ECO:0000259" key="7">
    <source>
        <dbReference type="Pfam" id="PF02927"/>
    </source>
</evidence>
<evidence type="ECO:0000256" key="1">
    <source>
        <dbReference type="ARBA" id="ARBA00007072"/>
    </source>
</evidence>
<proteinExistence type="inferred from homology"/>
<feature type="domain" description="Glycoside hydrolase family 9" evidence="6">
    <location>
        <begin position="312"/>
        <end position="727"/>
    </location>
</feature>
<evidence type="ECO:0000313" key="9">
    <source>
        <dbReference type="Proteomes" id="UP000646053"/>
    </source>
</evidence>
<feature type="chain" id="PRO_5035219502" description="Cellulase" evidence="5">
    <location>
        <begin position="26"/>
        <end position="791"/>
    </location>
</feature>
<dbReference type="InterPro" id="IPR001701">
    <property type="entry name" value="Glyco_hydro_9"/>
</dbReference>
<evidence type="ECO:0000313" key="8">
    <source>
        <dbReference type="EMBL" id="NDJ16069.1"/>
    </source>
</evidence>
<feature type="compositionally biased region" description="Low complexity" evidence="4">
    <location>
        <begin position="119"/>
        <end position="133"/>
    </location>
</feature>
<accession>A0A8J8CGX9</accession>
<dbReference type="InterPro" id="IPR004197">
    <property type="entry name" value="Cellulase_Ig-like"/>
</dbReference>
<evidence type="ECO:0000256" key="2">
    <source>
        <dbReference type="ARBA" id="ARBA00023277"/>
    </source>
</evidence>
<comment type="caution">
    <text evidence="8">The sequence shown here is derived from an EMBL/GenBank/DDBJ whole genome shotgun (WGS) entry which is preliminary data.</text>
</comment>
<dbReference type="EMBL" id="WVIE01000002">
    <property type="protein sequence ID" value="NDJ16069.1"/>
    <property type="molecule type" value="Genomic_DNA"/>
</dbReference>
<dbReference type="Proteomes" id="UP000646053">
    <property type="component" value="Unassembled WGS sequence"/>
</dbReference>
<dbReference type="Pfam" id="PF00759">
    <property type="entry name" value="Glyco_hydro_9"/>
    <property type="match status" value="1"/>
</dbReference>
<reference evidence="8" key="1">
    <citation type="submission" date="2019-12" db="EMBL/GenBank/DDBJ databases">
        <title>High-Quality draft genome sequences of three cyanobacteria isolated from the limestone walls of the Old Cathedral of Coimbra.</title>
        <authorList>
            <person name="Tiago I."/>
            <person name="Soares F."/>
            <person name="Portugal A."/>
        </authorList>
    </citation>
    <scope>NUCLEOTIDE SEQUENCE</scope>
    <source>
        <strain evidence="8">A</strain>
    </source>
</reference>
<sequence length="791" mass="88188">MKALQQLVLLGSVILLTSCSAGVVAGDRPQIKVSQAYLVKPDILALRIDSGQMVLGKQVPYQKQFGDQVKQPRPTGDDWVRRKGQEIGSLVGKQRNILRTFDQVVGERLDPQWADRQTSYQISSSNDSGYSSDKTPTAVFRKSKPTNMARIGSWKFDFPIAHTVYLKLPSALQPGKTYQVNFSGENVEKLAFKYEPNVTRSEAVHVSQLGFHPNDSAKVAFLSTWMGNGGKVTYPAGLSFSVVDEATNRAVYSGKTKLSRASDQPEGPERNHTLTDVHLLDFTPLKTPGRYRVCVDQVGCSLSFQINQTVWQQAFYISARGLYHQRSGIELGPPHTTVKRPRPFHPNDGTTIYAAARSLASVDQGIGSDDFSKVLGKSKTREKLTGIWGGYFDAGDWDRRIQHVEVSRLLLEMQELAPDYFGQVKLDLPESKNSIPDIVDEALWNIDFYKRLQTADGGIRGGIQSEIDPKTGEASWQESTTILAYAPDAWSSYLYAGVAARAANWFKSNDAKRAQDYQTSAIRAVEYAERQSTDAKRWQVRDARNLAMLELYRLTGAPKWHQAFLQTTMFKDPKQPTNEWDKHDQRDAAFLYARLPQNQVDRTVQQNALNALVREADRAIALTNETGFKWSNIDPYAPIGWGTGLGAPKAVAMVRAHSLTNHPKYLKGSLLASQFSLGANPDNMSYTTGLGQRSPQNPLVIDQRMVGQAPPPGITVYGPYDPVRYGDYWTIEILKPAIFPAPNTWPTVESYFDVFLFPMATEYTVMQTIAPTAYIWGYLAAQTAPTSRNAN</sequence>
<dbReference type="GO" id="GO:0000272">
    <property type="term" value="P:polysaccharide catabolic process"/>
    <property type="evidence" value="ECO:0007669"/>
    <property type="project" value="UniProtKB-KW"/>
</dbReference>
<feature type="domain" description="Cellulase Ig-like" evidence="7">
    <location>
        <begin position="201"/>
        <end position="298"/>
    </location>
</feature>
<dbReference type="Gene3D" id="2.60.40.10">
    <property type="entry name" value="Immunoglobulins"/>
    <property type="match status" value="1"/>
</dbReference>
<dbReference type="RefSeq" id="WP_162421589.1">
    <property type="nucleotide sequence ID" value="NZ_WVIE01000002.1"/>
</dbReference>